<proteinExistence type="predicted"/>
<feature type="domain" description="Polymerase nucleotidyl transferase" evidence="1">
    <location>
        <begin position="23"/>
        <end position="54"/>
    </location>
</feature>
<evidence type="ECO:0000259" key="1">
    <source>
        <dbReference type="Pfam" id="PF01909"/>
    </source>
</evidence>
<dbReference type="Gene3D" id="3.30.460.10">
    <property type="entry name" value="Beta Polymerase, domain 2"/>
    <property type="match status" value="1"/>
</dbReference>
<sequence>MTDHRAWAKMLAEKALARFGARVWFMGLQGSVRRGAATESSDIDFVLILDRLDTADLSAYRELVRSMPDSEKACGFVSGRKELLAWPRADLFQFYHDTEALYGSLSEVGALLCPQDARGALHMGAANVYHAACHSFLFEDASANLPALYKAAFFVLQAQAFAASGVYCEDAAALERHLPDADSRAVLAGRGQKAFTPQEAPEHYALLVRWAGAVLRGFGED</sequence>
<organism evidence="2 3">
    <name type="scientific">Ruthenibacterium lactatiformans</name>
    <dbReference type="NCBI Taxonomy" id="1550024"/>
    <lineage>
        <taxon>Bacteria</taxon>
        <taxon>Bacillati</taxon>
        <taxon>Bacillota</taxon>
        <taxon>Clostridia</taxon>
        <taxon>Eubacteriales</taxon>
        <taxon>Oscillospiraceae</taxon>
        <taxon>Ruthenibacterium</taxon>
    </lineage>
</organism>
<accession>A0A0W7TT84</accession>
<dbReference type="GO" id="GO:0016779">
    <property type="term" value="F:nucleotidyltransferase activity"/>
    <property type="evidence" value="ECO:0007669"/>
    <property type="project" value="InterPro"/>
</dbReference>
<dbReference type="AlphaFoldDB" id="A0A0W7TT84"/>
<evidence type="ECO:0000313" key="3">
    <source>
        <dbReference type="Proteomes" id="UP000053433"/>
    </source>
</evidence>
<dbReference type="SUPFAM" id="SSF81301">
    <property type="entry name" value="Nucleotidyltransferase"/>
    <property type="match status" value="1"/>
</dbReference>
<evidence type="ECO:0000313" key="2">
    <source>
        <dbReference type="EMBL" id="KUE77053.1"/>
    </source>
</evidence>
<name>A0A0W7TT84_9FIRM</name>
<dbReference type="CDD" id="cd05403">
    <property type="entry name" value="NT_KNTase_like"/>
    <property type="match status" value="1"/>
</dbReference>
<dbReference type="Proteomes" id="UP000053433">
    <property type="component" value="Unassembled WGS sequence"/>
</dbReference>
<dbReference type="Pfam" id="PF01909">
    <property type="entry name" value="NTP_transf_2"/>
    <property type="match status" value="1"/>
</dbReference>
<dbReference type="InterPro" id="IPR002934">
    <property type="entry name" value="Polymerase_NTP_transf_dom"/>
</dbReference>
<dbReference type="InterPro" id="IPR043519">
    <property type="entry name" value="NT_sf"/>
</dbReference>
<protein>
    <recommendedName>
        <fullName evidence="1">Polymerase nucleotidyl transferase domain-containing protein</fullName>
    </recommendedName>
</protein>
<gene>
    <name evidence="2" type="ORF">ASJ35_05665</name>
</gene>
<dbReference type="EMBL" id="LMUA01000005">
    <property type="protein sequence ID" value="KUE77053.1"/>
    <property type="molecule type" value="Genomic_DNA"/>
</dbReference>
<reference evidence="2 3" key="1">
    <citation type="submission" date="2015-10" db="EMBL/GenBank/DDBJ databases">
        <title>A novel member of the family Ruminococcaceae isolated from human faeces.</title>
        <authorList>
            <person name="Shkoporov A.N."/>
            <person name="Chaplin A.V."/>
            <person name="Motuzova O.V."/>
            <person name="Kafarskaia L.I."/>
            <person name="Efimov B.A."/>
        </authorList>
    </citation>
    <scope>NUCLEOTIDE SEQUENCE [LARGE SCALE GENOMIC DNA]</scope>
    <source>
        <strain evidence="2 3">668</strain>
    </source>
</reference>
<comment type="caution">
    <text evidence="2">The sequence shown here is derived from an EMBL/GenBank/DDBJ whole genome shotgun (WGS) entry which is preliminary data.</text>
</comment>
<dbReference type="RefSeq" id="WP_058722934.1">
    <property type="nucleotide sequence ID" value="NZ_CAUEXJ010000022.1"/>
</dbReference>